<evidence type="ECO:0000313" key="3">
    <source>
        <dbReference type="Proteomes" id="UP000198646"/>
    </source>
</evidence>
<sequence length="245" mass="26256">MRFFCVFMLALSLFTVGQLRALGAAEIELAPGLRDGHKAIIIRGPIEEGDDDRFFVLAEQAPRATVFLESPGGLVTTGLSIGAEIAIRGYTTLVLDGAGCHSICAIMWVAGKRRYMSSAAKVSVHAAYRMRNEATGAPGASESGVANAQIGAFLNEIGLSYEAIRYFTFAGPSDDLLEITPDIAQALSIDVAIQYADRVTPISARPTPRRITRQVAQYAALVTHCASLLGVDEGLLKEQSRLVLR</sequence>
<organism evidence="2 3">
    <name type="scientific">Sulfitobacter litoralis</name>
    <dbReference type="NCBI Taxonomy" id="335975"/>
    <lineage>
        <taxon>Bacteria</taxon>
        <taxon>Pseudomonadati</taxon>
        <taxon>Pseudomonadota</taxon>
        <taxon>Alphaproteobacteria</taxon>
        <taxon>Rhodobacterales</taxon>
        <taxon>Roseobacteraceae</taxon>
        <taxon>Sulfitobacter</taxon>
    </lineage>
</organism>
<proteinExistence type="predicted"/>
<dbReference type="SUPFAM" id="SSF52096">
    <property type="entry name" value="ClpP/crotonase"/>
    <property type="match status" value="1"/>
</dbReference>
<dbReference type="Proteomes" id="UP000198646">
    <property type="component" value="Unassembled WGS sequence"/>
</dbReference>
<keyword evidence="1" id="KW-0732">Signal</keyword>
<gene>
    <name evidence="2" type="ORF">SAMN04488512_101359</name>
</gene>
<feature type="signal peptide" evidence="1">
    <location>
        <begin position="1"/>
        <end position="21"/>
    </location>
</feature>
<feature type="chain" id="PRO_5046799278" description="ATP-dependent protease ClpP, protease subunit" evidence="1">
    <location>
        <begin position="22"/>
        <end position="245"/>
    </location>
</feature>
<name>A0ABY0RKR8_9RHOB</name>
<accession>A0ABY0RKR8</accession>
<keyword evidence="3" id="KW-1185">Reference proteome</keyword>
<reference evidence="2 3" key="1">
    <citation type="submission" date="2016-10" db="EMBL/GenBank/DDBJ databases">
        <authorList>
            <person name="Varghese N."/>
            <person name="Submissions S."/>
        </authorList>
    </citation>
    <scope>NUCLEOTIDE SEQUENCE [LARGE SCALE GENOMIC DNA]</scope>
    <source>
        <strain evidence="2 3">DSM 17584</strain>
    </source>
</reference>
<dbReference type="RefSeq" id="WP_093731626.1">
    <property type="nucleotide sequence ID" value="NZ_FNJD01000001.1"/>
</dbReference>
<evidence type="ECO:0008006" key="4">
    <source>
        <dbReference type="Google" id="ProtNLM"/>
    </source>
</evidence>
<comment type="caution">
    <text evidence="2">The sequence shown here is derived from an EMBL/GenBank/DDBJ whole genome shotgun (WGS) entry which is preliminary data.</text>
</comment>
<protein>
    <recommendedName>
        <fullName evidence="4">ATP-dependent protease ClpP, protease subunit</fullName>
    </recommendedName>
</protein>
<dbReference type="InterPro" id="IPR029045">
    <property type="entry name" value="ClpP/crotonase-like_dom_sf"/>
</dbReference>
<evidence type="ECO:0000256" key="1">
    <source>
        <dbReference type="SAM" id="SignalP"/>
    </source>
</evidence>
<evidence type="ECO:0000313" key="2">
    <source>
        <dbReference type="EMBL" id="SDO22853.1"/>
    </source>
</evidence>
<dbReference type="Gene3D" id="3.90.226.10">
    <property type="entry name" value="2-enoyl-CoA Hydratase, Chain A, domain 1"/>
    <property type="match status" value="1"/>
</dbReference>
<dbReference type="EMBL" id="FNJD01000001">
    <property type="protein sequence ID" value="SDO22853.1"/>
    <property type="molecule type" value="Genomic_DNA"/>
</dbReference>